<keyword evidence="1" id="KW-0812">Transmembrane</keyword>
<dbReference type="PANTHER" id="PTHR34220:SF7">
    <property type="entry name" value="SENSOR HISTIDINE KINASE YPDA"/>
    <property type="match status" value="1"/>
</dbReference>
<dbReference type="STRING" id="1774273.LPB03_02730"/>
<keyword evidence="4" id="KW-1185">Reference proteome</keyword>
<organism evidence="3 4">
    <name type="scientific">Polaribacter vadi</name>
    <dbReference type="NCBI Taxonomy" id="1774273"/>
    <lineage>
        <taxon>Bacteria</taxon>
        <taxon>Pseudomonadati</taxon>
        <taxon>Bacteroidota</taxon>
        <taxon>Flavobacteriia</taxon>
        <taxon>Flavobacteriales</taxon>
        <taxon>Flavobacteriaceae</taxon>
    </lineage>
</organism>
<dbReference type="GO" id="GO:0016020">
    <property type="term" value="C:membrane"/>
    <property type="evidence" value="ECO:0007669"/>
    <property type="project" value="InterPro"/>
</dbReference>
<feature type="transmembrane region" description="Helical" evidence="1">
    <location>
        <begin position="397"/>
        <end position="419"/>
    </location>
</feature>
<evidence type="ECO:0000313" key="3">
    <source>
        <dbReference type="EMBL" id="OBY65854.1"/>
    </source>
</evidence>
<dbReference type="EMBL" id="LSFM01000013">
    <property type="protein sequence ID" value="OBY65854.1"/>
    <property type="molecule type" value="Genomic_DNA"/>
</dbReference>
<dbReference type="PANTHER" id="PTHR34220">
    <property type="entry name" value="SENSOR HISTIDINE KINASE YPDA"/>
    <property type="match status" value="1"/>
</dbReference>
<accession>A0A1B8U1U6</accession>
<protein>
    <recommendedName>
        <fullName evidence="2">Signal transduction histidine kinase internal region domain-containing protein</fullName>
    </recommendedName>
</protein>
<dbReference type="InterPro" id="IPR036322">
    <property type="entry name" value="WD40_repeat_dom_sf"/>
</dbReference>
<dbReference type="KEGG" id="pob:LPB03_02730"/>
<dbReference type="SUPFAM" id="SSF55874">
    <property type="entry name" value="ATPase domain of HSP90 chaperone/DNA topoisomerase II/histidine kinase"/>
    <property type="match status" value="1"/>
</dbReference>
<dbReference type="InterPro" id="IPR036890">
    <property type="entry name" value="HATPase_C_sf"/>
</dbReference>
<evidence type="ECO:0000313" key="4">
    <source>
        <dbReference type="Proteomes" id="UP000092584"/>
    </source>
</evidence>
<dbReference type="InterPro" id="IPR015943">
    <property type="entry name" value="WD40/YVTN_repeat-like_dom_sf"/>
</dbReference>
<gene>
    <name evidence="3" type="ORF">LPB3_02350</name>
</gene>
<dbReference type="Gene3D" id="2.60.40.10">
    <property type="entry name" value="Immunoglobulins"/>
    <property type="match status" value="1"/>
</dbReference>
<dbReference type="GO" id="GO:0000155">
    <property type="term" value="F:phosphorelay sensor kinase activity"/>
    <property type="evidence" value="ECO:0007669"/>
    <property type="project" value="InterPro"/>
</dbReference>
<evidence type="ECO:0000259" key="2">
    <source>
        <dbReference type="Pfam" id="PF06580"/>
    </source>
</evidence>
<dbReference type="Pfam" id="PF06580">
    <property type="entry name" value="His_kinase"/>
    <property type="match status" value="1"/>
</dbReference>
<evidence type="ECO:0000256" key="1">
    <source>
        <dbReference type="SAM" id="Phobius"/>
    </source>
</evidence>
<sequence length="646" mass="74420">MLILSAFTNYAQQNIRNISMDDGLPSNTIFDIQQNKIGYLLIATNKGLVQFDGDDFTQINKLNTHTIFVKDDAIYAGSENGLFIKNKSKEQFIQGKKILKIFLKDDDLFLGTQEGVYHFKNTILEPVKINSIIDFSIINDIIFHQNTFYIASNKGLWQIDDLQKPKNIFRISTDHIVSLLAFQDKMVAATSQNGLLLVNDTSIEKEIPTLENISSIKKLKNELWVTSKTNGLEIFVLPSFSFKQKINKYNALATNTIYSVFNDCQKSTFIASDKGIYTLKNDAENQSFFKPTIYFENLQVNHQNVDSLFLDKKVNFSNSENNISITFKTVHLSNPKKVLYRYKLTNNFSPWSRNNTIQFPNLNAGKYSFEVQSKIDNYESDIISFSFKIDAPFYKQVWFIFAVVISFLLIGYFYLDFYIKNINKKHKERLDSLKLKNRLLSLEQKSLQLQMNPHFIFNVLNGIKALGNTNKIDELNATISKFSILLRGILNNSRTEEITLQEEITLLKNYIELEQRMSSKTFTYTITSNLNNIDPDEILIPTMLLQPFVENCVQHAFQKNNLGTIQINFKVEHGFLLCSIIDNGIGIHQSKKRKSTTKHKSVALSVAKERLHILSYKSNFKIDEIIEDTKIKGTKVSFRIPLKTDY</sequence>
<comment type="caution">
    <text evidence="3">The sequence shown here is derived from an EMBL/GenBank/DDBJ whole genome shotgun (WGS) entry which is preliminary data.</text>
</comment>
<dbReference type="SUPFAM" id="SSF50978">
    <property type="entry name" value="WD40 repeat-like"/>
    <property type="match status" value="1"/>
</dbReference>
<dbReference type="Gene3D" id="2.130.10.10">
    <property type="entry name" value="YVTN repeat-like/Quinoprotein amine dehydrogenase"/>
    <property type="match status" value="1"/>
</dbReference>
<dbReference type="InterPro" id="IPR010559">
    <property type="entry name" value="Sig_transdc_His_kin_internal"/>
</dbReference>
<dbReference type="Gene3D" id="3.30.565.10">
    <property type="entry name" value="Histidine kinase-like ATPase, C-terminal domain"/>
    <property type="match status" value="1"/>
</dbReference>
<dbReference type="InterPro" id="IPR013783">
    <property type="entry name" value="Ig-like_fold"/>
</dbReference>
<reference evidence="4" key="1">
    <citation type="submission" date="2016-02" db="EMBL/GenBank/DDBJ databases">
        <authorList>
            <person name="Shin S.-K."/>
            <person name="Yi H."/>
            <person name="Kim E."/>
        </authorList>
    </citation>
    <scope>NUCLEOTIDE SEQUENCE [LARGE SCALE GENOMIC DNA]</scope>
    <source>
        <strain evidence="4">LPB0003</strain>
    </source>
</reference>
<feature type="domain" description="Signal transduction histidine kinase internal region" evidence="2">
    <location>
        <begin position="443"/>
        <end position="516"/>
    </location>
</feature>
<keyword evidence="1" id="KW-0472">Membrane</keyword>
<name>A0A1B8U1U6_9FLAO</name>
<dbReference type="RefSeq" id="WP_065317996.1">
    <property type="nucleotide sequence ID" value="NZ_CP017477.1"/>
</dbReference>
<dbReference type="InterPro" id="IPR050640">
    <property type="entry name" value="Bact_2-comp_sensor_kinase"/>
</dbReference>
<dbReference type="Proteomes" id="UP000092584">
    <property type="component" value="Unassembled WGS sequence"/>
</dbReference>
<keyword evidence="1" id="KW-1133">Transmembrane helix</keyword>
<dbReference type="AlphaFoldDB" id="A0A1B8U1U6"/>
<proteinExistence type="predicted"/>